<keyword evidence="2" id="KW-1185">Reference proteome</keyword>
<gene>
    <name evidence="1" type="ORF">B0H17DRAFT_1332863</name>
</gene>
<name>A0AAD7D9E5_MYCRO</name>
<sequence length="301" mass="32454">MPFGSISMLLRPPRPLRAFVALIPYSYTSLARRRGPQYFASGLRGIRCCLERLQDVEMLRSPLLLGRAGCSLRGRISMPIGLTLQRRLLRQRRCLLSAGWTDATLRTADADIVFLSASRLSKQDKTSLPRLHGSSLSSPQHPHFLLLKLPLSFLVTGATRKAALGCRRRAASLLPRALRHTWPVCEEDVLLAAPPAFSCAAAILPHIGVRPPVLAAPPFAPHASNVLRCAVLVDIAGCDIHEHPVNAELYIYASIRADLDGVPVGCGAISSCGVHTILSPTSFPGLPRAFGRGGCLGAGER</sequence>
<dbReference type="EMBL" id="JARKIE010000097">
    <property type="protein sequence ID" value="KAJ7686302.1"/>
    <property type="molecule type" value="Genomic_DNA"/>
</dbReference>
<evidence type="ECO:0000313" key="2">
    <source>
        <dbReference type="Proteomes" id="UP001221757"/>
    </source>
</evidence>
<reference evidence="1" key="1">
    <citation type="submission" date="2023-03" db="EMBL/GenBank/DDBJ databases">
        <title>Massive genome expansion in bonnet fungi (Mycena s.s.) driven by repeated elements and novel gene families across ecological guilds.</title>
        <authorList>
            <consortium name="Lawrence Berkeley National Laboratory"/>
            <person name="Harder C.B."/>
            <person name="Miyauchi S."/>
            <person name="Viragh M."/>
            <person name="Kuo A."/>
            <person name="Thoen E."/>
            <person name="Andreopoulos B."/>
            <person name="Lu D."/>
            <person name="Skrede I."/>
            <person name="Drula E."/>
            <person name="Henrissat B."/>
            <person name="Morin E."/>
            <person name="Kohler A."/>
            <person name="Barry K."/>
            <person name="LaButti K."/>
            <person name="Morin E."/>
            <person name="Salamov A."/>
            <person name="Lipzen A."/>
            <person name="Mereny Z."/>
            <person name="Hegedus B."/>
            <person name="Baldrian P."/>
            <person name="Stursova M."/>
            <person name="Weitz H."/>
            <person name="Taylor A."/>
            <person name="Grigoriev I.V."/>
            <person name="Nagy L.G."/>
            <person name="Martin F."/>
            <person name="Kauserud H."/>
        </authorList>
    </citation>
    <scope>NUCLEOTIDE SEQUENCE</scope>
    <source>
        <strain evidence="1">CBHHK067</strain>
    </source>
</reference>
<evidence type="ECO:0000313" key="1">
    <source>
        <dbReference type="EMBL" id="KAJ7686302.1"/>
    </source>
</evidence>
<dbReference type="AlphaFoldDB" id="A0AAD7D9E5"/>
<protein>
    <submittedName>
        <fullName evidence="1">Uncharacterized protein</fullName>
    </submittedName>
</protein>
<comment type="caution">
    <text evidence="1">The sequence shown here is derived from an EMBL/GenBank/DDBJ whole genome shotgun (WGS) entry which is preliminary data.</text>
</comment>
<accession>A0AAD7D9E5</accession>
<dbReference type="Proteomes" id="UP001221757">
    <property type="component" value="Unassembled WGS sequence"/>
</dbReference>
<organism evidence="1 2">
    <name type="scientific">Mycena rosella</name>
    <name type="common">Pink bonnet</name>
    <name type="synonym">Agaricus rosellus</name>
    <dbReference type="NCBI Taxonomy" id="1033263"/>
    <lineage>
        <taxon>Eukaryota</taxon>
        <taxon>Fungi</taxon>
        <taxon>Dikarya</taxon>
        <taxon>Basidiomycota</taxon>
        <taxon>Agaricomycotina</taxon>
        <taxon>Agaricomycetes</taxon>
        <taxon>Agaricomycetidae</taxon>
        <taxon>Agaricales</taxon>
        <taxon>Marasmiineae</taxon>
        <taxon>Mycenaceae</taxon>
        <taxon>Mycena</taxon>
    </lineage>
</organism>
<proteinExistence type="predicted"/>